<keyword evidence="3" id="KW-1185">Reference proteome</keyword>
<feature type="region of interest" description="Disordered" evidence="1">
    <location>
        <begin position="1"/>
        <end position="61"/>
    </location>
</feature>
<organism evidence="2 3">
    <name type="scientific">Willisornis vidua</name>
    <name type="common">Xingu scale-backed antbird</name>
    <dbReference type="NCBI Taxonomy" id="1566151"/>
    <lineage>
        <taxon>Eukaryota</taxon>
        <taxon>Metazoa</taxon>
        <taxon>Chordata</taxon>
        <taxon>Craniata</taxon>
        <taxon>Vertebrata</taxon>
        <taxon>Euteleostomi</taxon>
        <taxon>Archelosauria</taxon>
        <taxon>Archosauria</taxon>
        <taxon>Dinosauria</taxon>
        <taxon>Saurischia</taxon>
        <taxon>Theropoda</taxon>
        <taxon>Coelurosauria</taxon>
        <taxon>Aves</taxon>
        <taxon>Neognathae</taxon>
        <taxon>Neoaves</taxon>
        <taxon>Telluraves</taxon>
        <taxon>Australaves</taxon>
        <taxon>Passeriformes</taxon>
        <taxon>Thamnophilidae</taxon>
        <taxon>Willisornis</taxon>
    </lineage>
</organism>
<feature type="compositionally biased region" description="Low complexity" evidence="1">
    <location>
        <begin position="1"/>
        <end position="13"/>
    </location>
</feature>
<gene>
    <name evidence="2" type="ORF">WISP_116558</name>
</gene>
<evidence type="ECO:0000256" key="1">
    <source>
        <dbReference type="SAM" id="MobiDB-lite"/>
    </source>
</evidence>
<evidence type="ECO:0000313" key="3">
    <source>
        <dbReference type="Proteomes" id="UP001145742"/>
    </source>
</evidence>
<sequence>MMCLESDGSSGSSPGCGGRLRGGDEEEEEDGERGCCGRSAEGEVQTLSGRMNPPAGGMHPDRPAALRKAPSLGRARVAAAGILSLGNVLNYLDRYTVAVQTIDMQMRESHIEKELPLTPALSPAGHKIEECKVT</sequence>
<name>A0ABQ9CZT4_9PASS</name>
<comment type="caution">
    <text evidence="2">The sequence shown here is derived from an EMBL/GenBank/DDBJ whole genome shotgun (WGS) entry which is preliminary data.</text>
</comment>
<proteinExistence type="predicted"/>
<accession>A0ABQ9CZT4</accession>
<dbReference type="EMBL" id="WHWB01034494">
    <property type="protein sequence ID" value="KAJ7409123.1"/>
    <property type="molecule type" value="Genomic_DNA"/>
</dbReference>
<protein>
    <submittedName>
        <fullName evidence="2">Uncharacterized protein</fullName>
    </submittedName>
</protein>
<evidence type="ECO:0000313" key="2">
    <source>
        <dbReference type="EMBL" id="KAJ7409123.1"/>
    </source>
</evidence>
<reference evidence="2" key="1">
    <citation type="submission" date="2019-10" db="EMBL/GenBank/DDBJ databases">
        <authorList>
            <person name="Soares A.E.R."/>
            <person name="Aleixo A."/>
            <person name="Schneider P."/>
            <person name="Miyaki C.Y."/>
            <person name="Schneider M.P."/>
            <person name="Mello C."/>
            <person name="Vasconcelos A.T.R."/>
        </authorList>
    </citation>
    <scope>NUCLEOTIDE SEQUENCE</scope>
    <source>
        <tissue evidence="2">Muscle</tissue>
    </source>
</reference>
<dbReference type="Proteomes" id="UP001145742">
    <property type="component" value="Unassembled WGS sequence"/>
</dbReference>